<evidence type="ECO:0000256" key="1">
    <source>
        <dbReference type="SAM" id="MobiDB-lite"/>
    </source>
</evidence>
<evidence type="ECO:0000313" key="3">
    <source>
        <dbReference type="EMBL" id="KAL3402661.1"/>
    </source>
</evidence>
<comment type="caution">
    <text evidence="3">The sequence shown here is derived from an EMBL/GenBank/DDBJ whole genome shotgun (WGS) entry which is preliminary data.</text>
</comment>
<keyword evidence="2" id="KW-0732">Signal</keyword>
<dbReference type="EMBL" id="JBJJXI010000034">
    <property type="protein sequence ID" value="KAL3402661.1"/>
    <property type="molecule type" value="Genomic_DNA"/>
</dbReference>
<feature type="compositionally biased region" description="Polar residues" evidence="1">
    <location>
        <begin position="57"/>
        <end position="70"/>
    </location>
</feature>
<feature type="signal peptide" evidence="2">
    <location>
        <begin position="1"/>
        <end position="24"/>
    </location>
</feature>
<accession>A0ABD2XBV8</accession>
<evidence type="ECO:0000256" key="2">
    <source>
        <dbReference type="SAM" id="SignalP"/>
    </source>
</evidence>
<proteinExistence type="predicted"/>
<evidence type="ECO:0008006" key="5">
    <source>
        <dbReference type="Google" id="ProtNLM"/>
    </source>
</evidence>
<sequence>MNHQGYCILSAILVFESVCTDSASDEVPNPNNPDIILISEGEGDPGNHEQPEERVENNSSSTVNILKKSN</sequence>
<evidence type="ECO:0000313" key="4">
    <source>
        <dbReference type="Proteomes" id="UP001627154"/>
    </source>
</evidence>
<gene>
    <name evidence="3" type="ORF">TKK_004589</name>
</gene>
<keyword evidence="4" id="KW-1185">Reference proteome</keyword>
<feature type="chain" id="PRO_5044827862" description="Secreted protein" evidence="2">
    <location>
        <begin position="25"/>
        <end position="70"/>
    </location>
</feature>
<name>A0ABD2XBV8_9HYME</name>
<reference evidence="3 4" key="1">
    <citation type="journal article" date="2024" name="bioRxiv">
        <title>A reference genome for Trichogramma kaykai: A tiny desert-dwelling parasitoid wasp with competing sex-ratio distorters.</title>
        <authorList>
            <person name="Culotta J."/>
            <person name="Lindsey A.R."/>
        </authorList>
    </citation>
    <scope>NUCLEOTIDE SEQUENCE [LARGE SCALE GENOMIC DNA]</scope>
    <source>
        <strain evidence="3 4">KSX58</strain>
    </source>
</reference>
<feature type="compositionally biased region" description="Basic and acidic residues" evidence="1">
    <location>
        <begin position="45"/>
        <end position="56"/>
    </location>
</feature>
<organism evidence="3 4">
    <name type="scientific">Trichogramma kaykai</name>
    <dbReference type="NCBI Taxonomy" id="54128"/>
    <lineage>
        <taxon>Eukaryota</taxon>
        <taxon>Metazoa</taxon>
        <taxon>Ecdysozoa</taxon>
        <taxon>Arthropoda</taxon>
        <taxon>Hexapoda</taxon>
        <taxon>Insecta</taxon>
        <taxon>Pterygota</taxon>
        <taxon>Neoptera</taxon>
        <taxon>Endopterygota</taxon>
        <taxon>Hymenoptera</taxon>
        <taxon>Apocrita</taxon>
        <taxon>Proctotrupomorpha</taxon>
        <taxon>Chalcidoidea</taxon>
        <taxon>Trichogrammatidae</taxon>
        <taxon>Trichogramma</taxon>
    </lineage>
</organism>
<dbReference type="AlphaFoldDB" id="A0ABD2XBV8"/>
<feature type="region of interest" description="Disordered" evidence="1">
    <location>
        <begin position="22"/>
        <end position="70"/>
    </location>
</feature>
<protein>
    <recommendedName>
        <fullName evidence="5">Secreted protein</fullName>
    </recommendedName>
</protein>
<dbReference type="Proteomes" id="UP001627154">
    <property type="component" value="Unassembled WGS sequence"/>
</dbReference>